<keyword evidence="2" id="KW-0472">Membrane</keyword>
<feature type="transmembrane region" description="Helical" evidence="2">
    <location>
        <begin position="113"/>
        <end position="132"/>
    </location>
</feature>
<evidence type="ECO:0000313" key="4">
    <source>
        <dbReference type="Proteomes" id="UP000242180"/>
    </source>
</evidence>
<dbReference type="FunCoup" id="A0A1X2HGK7">
    <property type="interactions" value="182"/>
</dbReference>
<dbReference type="OrthoDB" id="201504at2759"/>
<dbReference type="PANTHER" id="PTHR32251">
    <property type="entry name" value="3-OXO-5-ALPHA-STEROID 4-DEHYDROGENASE"/>
    <property type="match status" value="1"/>
</dbReference>
<feature type="transmembrane region" description="Helical" evidence="2">
    <location>
        <begin position="191"/>
        <end position="213"/>
    </location>
</feature>
<dbReference type="InterPro" id="IPR010721">
    <property type="entry name" value="UstE-like"/>
</dbReference>
<feature type="compositionally biased region" description="Low complexity" evidence="1">
    <location>
        <begin position="341"/>
        <end position="354"/>
    </location>
</feature>
<evidence type="ECO:0000256" key="2">
    <source>
        <dbReference type="SAM" id="Phobius"/>
    </source>
</evidence>
<dbReference type="OMA" id="WRKGGYQ"/>
<dbReference type="PANTHER" id="PTHR32251:SF23">
    <property type="entry name" value="3-OXO-5-ALPHA-STEROID 4-DEHYDROGENASE (DUF1295)"/>
    <property type="match status" value="1"/>
</dbReference>
<accession>A0A1X2HGK7</accession>
<dbReference type="Proteomes" id="UP000242180">
    <property type="component" value="Unassembled WGS sequence"/>
</dbReference>
<name>A0A1X2HGK7_SYNRA</name>
<proteinExistence type="predicted"/>
<keyword evidence="2" id="KW-1133">Transmembrane helix</keyword>
<dbReference type="Gene3D" id="1.20.120.1630">
    <property type="match status" value="1"/>
</dbReference>
<keyword evidence="2" id="KW-0812">Transmembrane</keyword>
<dbReference type="GO" id="GO:0016020">
    <property type="term" value="C:membrane"/>
    <property type="evidence" value="ECO:0007669"/>
    <property type="project" value="TreeGrafter"/>
</dbReference>
<feature type="region of interest" description="Disordered" evidence="1">
    <location>
        <begin position="338"/>
        <end position="363"/>
    </location>
</feature>
<protein>
    <recommendedName>
        <fullName evidence="5">Steroid 5-alpha reductase C-terminal domain-containing protein</fullName>
    </recommendedName>
</protein>
<keyword evidence="4" id="KW-1185">Reference proteome</keyword>
<reference evidence="3 4" key="1">
    <citation type="submission" date="2016-07" db="EMBL/GenBank/DDBJ databases">
        <title>Pervasive Adenine N6-methylation of Active Genes in Fungi.</title>
        <authorList>
            <consortium name="DOE Joint Genome Institute"/>
            <person name="Mondo S.J."/>
            <person name="Dannebaum R.O."/>
            <person name="Kuo R.C."/>
            <person name="Labutti K."/>
            <person name="Haridas S."/>
            <person name="Kuo A."/>
            <person name="Salamov A."/>
            <person name="Ahrendt S.R."/>
            <person name="Lipzen A."/>
            <person name="Sullivan W."/>
            <person name="Andreopoulos W.B."/>
            <person name="Clum A."/>
            <person name="Lindquist E."/>
            <person name="Daum C."/>
            <person name="Ramamoorthy G.K."/>
            <person name="Gryganskyi A."/>
            <person name="Culley D."/>
            <person name="Magnuson J.K."/>
            <person name="James T.Y."/>
            <person name="O'Malley M.A."/>
            <person name="Stajich J.E."/>
            <person name="Spatafora J.W."/>
            <person name="Visel A."/>
            <person name="Grigoriev I.V."/>
        </authorList>
    </citation>
    <scope>NUCLEOTIDE SEQUENCE [LARGE SCALE GENOMIC DNA]</scope>
    <source>
        <strain evidence="3 4">NRRL 2496</strain>
    </source>
</reference>
<dbReference type="AlphaFoldDB" id="A0A1X2HGK7"/>
<feature type="transmembrane region" description="Helical" evidence="2">
    <location>
        <begin position="153"/>
        <end position="179"/>
    </location>
</feature>
<feature type="transmembrane region" description="Helical" evidence="2">
    <location>
        <begin position="55"/>
        <end position="73"/>
    </location>
</feature>
<evidence type="ECO:0008006" key="5">
    <source>
        <dbReference type="Google" id="ProtNLM"/>
    </source>
</evidence>
<dbReference type="EMBL" id="MCGN01000004">
    <property type="protein sequence ID" value="ORY98050.1"/>
    <property type="molecule type" value="Genomic_DNA"/>
</dbReference>
<gene>
    <name evidence="3" type="ORF">BCR43DRAFT_457333</name>
</gene>
<dbReference type="Pfam" id="PF06966">
    <property type="entry name" value="DUF1295"/>
    <property type="match status" value="1"/>
</dbReference>
<evidence type="ECO:0000256" key="1">
    <source>
        <dbReference type="SAM" id="MobiDB-lite"/>
    </source>
</evidence>
<comment type="caution">
    <text evidence="3">The sequence shown here is derived from an EMBL/GenBank/DDBJ whole genome shotgun (WGS) entry which is preliminary data.</text>
</comment>
<evidence type="ECO:0000313" key="3">
    <source>
        <dbReference type="EMBL" id="ORY98050.1"/>
    </source>
</evidence>
<dbReference type="InParanoid" id="A0A1X2HGK7"/>
<organism evidence="3 4">
    <name type="scientific">Syncephalastrum racemosum</name>
    <name type="common">Filamentous fungus</name>
    <dbReference type="NCBI Taxonomy" id="13706"/>
    <lineage>
        <taxon>Eukaryota</taxon>
        <taxon>Fungi</taxon>
        <taxon>Fungi incertae sedis</taxon>
        <taxon>Mucoromycota</taxon>
        <taxon>Mucoromycotina</taxon>
        <taxon>Mucoromycetes</taxon>
        <taxon>Mucorales</taxon>
        <taxon>Syncephalastraceae</taxon>
        <taxon>Syncephalastrum</taxon>
    </lineage>
</organism>
<sequence>MVDLTALSWDNAQNTLLSTAQSFFESAQQGQLTATLQEVVNDPSVLLHYYRTTDAFALAIGVSCFLALFHCVMGELTRNYSQVDKAWSFLPPLYIWHYAFHDYLNRTYFHPRLLLAAVLTSIWGIRLTYNFARKGGYEWSGRDYRFVYIQEKLGNVGMALLNFVFIGPVQDILLAFMATPLYFVSFSQQASLHWLDGVVTILFLLLLAIEVIADDQQWLFQTKKHALLEYLDKSQLDGDYKRGFLTSGLFKYSRHPNFFAEQCIWWTIYGFSIATVAQEDKFFDWSDYASYINWTVAGALFLTMLFQGSTWLTELISSEKYPAYRDYQKSVSRFVPWFPSRPKQQQQQKQQPRALAKKKKKAH</sequence>